<keyword evidence="5 8" id="KW-0812">Transmembrane</keyword>
<dbReference type="AlphaFoldDB" id="A0A9D1QYP9"/>
<proteinExistence type="inferred from homology"/>
<feature type="transmembrane region" description="Helical" evidence="8">
    <location>
        <begin position="303"/>
        <end position="325"/>
    </location>
</feature>
<feature type="transmembrane region" description="Helical" evidence="8">
    <location>
        <begin position="14"/>
        <end position="32"/>
    </location>
</feature>
<dbReference type="GO" id="GO:0005886">
    <property type="term" value="C:plasma membrane"/>
    <property type="evidence" value="ECO:0007669"/>
    <property type="project" value="UniProtKB-SubCell"/>
</dbReference>
<feature type="transmembrane region" description="Helical" evidence="8">
    <location>
        <begin position="280"/>
        <end position="297"/>
    </location>
</feature>
<gene>
    <name evidence="10" type="ORF">H9874_05065</name>
</gene>
<evidence type="ECO:0000256" key="8">
    <source>
        <dbReference type="SAM" id="Phobius"/>
    </source>
</evidence>
<evidence type="ECO:0000256" key="3">
    <source>
        <dbReference type="ARBA" id="ARBA00022448"/>
    </source>
</evidence>
<keyword evidence="4" id="KW-1003">Cell membrane</keyword>
<feature type="transmembrane region" description="Helical" evidence="8">
    <location>
        <begin position="106"/>
        <end position="127"/>
    </location>
</feature>
<keyword evidence="3" id="KW-0813">Transport</keyword>
<evidence type="ECO:0000256" key="2">
    <source>
        <dbReference type="ARBA" id="ARBA00008335"/>
    </source>
</evidence>
<evidence type="ECO:0000256" key="5">
    <source>
        <dbReference type="ARBA" id="ARBA00022692"/>
    </source>
</evidence>
<evidence type="ECO:0000313" key="10">
    <source>
        <dbReference type="EMBL" id="HIW78501.1"/>
    </source>
</evidence>
<keyword evidence="6 8" id="KW-1133">Transmembrane helix</keyword>
<evidence type="ECO:0000256" key="7">
    <source>
        <dbReference type="ARBA" id="ARBA00023136"/>
    </source>
</evidence>
<accession>A0A9D1QYP9</accession>
<feature type="transmembrane region" description="Helical" evidence="8">
    <location>
        <begin position="52"/>
        <end position="69"/>
    </location>
</feature>
<keyword evidence="7 8" id="KW-0472">Membrane</keyword>
<feature type="transmembrane region" description="Helical" evidence="8">
    <location>
        <begin position="362"/>
        <end position="385"/>
    </location>
</feature>
<dbReference type="Gene3D" id="1.20.1250.20">
    <property type="entry name" value="MFS general substrate transporter like domains"/>
    <property type="match status" value="1"/>
</dbReference>
<dbReference type="EMBL" id="DXGI01000181">
    <property type="protein sequence ID" value="HIW78501.1"/>
    <property type="molecule type" value="Genomic_DNA"/>
</dbReference>
<dbReference type="CDD" id="cd17324">
    <property type="entry name" value="MFS_NepI_like"/>
    <property type="match status" value="1"/>
</dbReference>
<dbReference type="PANTHER" id="PTHR43271">
    <property type="entry name" value="BLL2771 PROTEIN"/>
    <property type="match status" value="1"/>
</dbReference>
<dbReference type="SUPFAM" id="SSF103473">
    <property type="entry name" value="MFS general substrate transporter"/>
    <property type="match status" value="1"/>
</dbReference>
<dbReference type="PROSITE" id="PS50850">
    <property type="entry name" value="MFS"/>
    <property type="match status" value="1"/>
</dbReference>
<comment type="subcellular location">
    <subcellularLocation>
        <location evidence="1">Cell membrane</location>
        <topology evidence="1">Multi-pass membrane protein</topology>
    </subcellularLocation>
</comment>
<evidence type="ECO:0000256" key="1">
    <source>
        <dbReference type="ARBA" id="ARBA00004651"/>
    </source>
</evidence>
<evidence type="ECO:0000256" key="4">
    <source>
        <dbReference type="ARBA" id="ARBA00022475"/>
    </source>
</evidence>
<dbReference type="PANTHER" id="PTHR43271:SF1">
    <property type="entry name" value="INNER MEMBRANE TRANSPORT PROTEIN YNFM"/>
    <property type="match status" value="1"/>
</dbReference>
<feature type="transmembrane region" description="Helical" evidence="8">
    <location>
        <begin position="81"/>
        <end position="100"/>
    </location>
</feature>
<comment type="caution">
    <text evidence="10">The sequence shown here is derived from an EMBL/GenBank/DDBJ whole genome shotgun (WGS) entry which is preliminary data.</text>
</comment>
<dbReference type="Pfam" id="PF07690">
    <property type="entry name" value="MFS_1"/>
    <property type="match status" value="1"/>
</dbReference>
<feature type="transmembrane region" description="Helical" evidence="8">
    <location>
        <begin position="139"/>
        <end position="158"/>
    </location>
</feature>
<evidence type="ECO:0000259" key="9">
    <source>
        <dbReference type="PROSITE" id="PS50850"/>
    </source>
</evidence>
<reference evidence="10" key="2">
    <citation type="submission" date="2021-04" db="EMBL/GenBank/DDBJ databases">
        <authorList>
            <person name="Gilroy R."/>
        </authorList>
    </citation>
    <scope>NUCLEOTIDE SEQUENCE</scope>
    <source>
        <strain evidence="10">ChiSxjej5B17-1746</strain>
    </source>
</reference>
<name>A0A9D1QYP9_9BACT</name>
<dbReference type="InterPro" id="IPR020846">
    <property type="entry name" value="MFS_dom"/>
</dbReference>
<protein>
    <submittedName>
        <fullName evidence="10">MFS transporter</fullName>
    </submittedName>
</protein>
<dbReference type="GO" id="GO:0022857">
    <property type="term" value="F:transmembrane transporter activity"/>
    <property type="evidence" value="ECO:0007669"/>
    <property type="project" value="InterPro"/>
</dbReference>
<feature type="transmembrane region" description="Helical" evidence="8">
    <location>
        <begin position="337"/>
        <end position="356"/>
    </location>
</feature>
<evidence type="ECO:0000256" key="6">
    <source>
        <dbReference type="ARBA" id="ARBA00022989"/>
    </source>
</evidence>
<sequence>MDEPLSSSHSERPASYLGLLYIALCTMAILYAPQPLLNAIRTEFAVSDATTGLLISIALLPLAVAPLFYGPLLSRIPTRTVLIVAICLLGISGALIYLAPSFSVLLAVRFLQGLLPPAIFTAIMAHISNKFQGSELQRALALYIGATILGGVAGRILAGLLASLWGWRISLLLLALSIAPGLPSLFRLRSEARAHAPLPKLSEFAAVLREPGVAGLMLVEGCTFFVFVGIGNLIPFRMEDIGAGHSEFRIGLMYSGYALGVATALCSRRLIALLGGETRLLLAGIAVYALAFGGFLFPSVEALFVTMLLICLGQFAEHTTAPGLINRLASEDKGVVNGLYLAFYYGGGVLGSYLSALFYDAFGWHACLLCLFALVCMALLLGLRLHYTIPRLLR</sequence>
<dbReference type="InterPro" id="IPR036259">
    <property type="entry name" value="MFS_trans_sf"/>
</dbReference>
<organism evidence="10 11">
    <name type="scientific">Candidatus Bilophila faecipullorum</name>
    <dbReference type="NCBI Taxonomy" id="2838482"/>
    <lineage>
        <taxon>Bacteria</taxon>
        <taxon>Pseudomonadati</taxon>
        <taxon>Thermodesulfobacteriota</taxon>
        <taxon>Desulfovibrionia</taxon>
        <taxon>Desulfovibrionales</taxon>
        <taxon>Desulfovibrionaceae</taxon>
        <taxon>Bilophila</taxon>
    </lineage>
</organism>
<reference evidence="10" key="1">
    <citation type="journal article" date="2021" name="PeerJ">
        <title>Extensive microbial diversity within the chicken gut microbiome revealed by metagenomics and culture.</title>
        <authorList>
            <person name="Gilroy R."/>
            <person name="Ravi A."/>
            <person name="Getino M."/>
            <person name="Pursley I."/>
            <person name="Horton D.L."/>
            <person name="Alikhan N.F."/>
            <person name="Baker D."/>
            <person name="Gharbi K."/>
            <person name="Hall N."/>
            <person name="Watson M."/>
            <person name="Adriaenssens E.M."/>
            <person name="Foster-Nyarko E."/>
            <person name="Jarju S."/>
            <person name="Secka A."/>
            <person name="Antonio M."/>
            <person name="Oren A."/>
            <person name="Chaudhuri R.R."/>
            <person name="La Ragione R."/>
            <person name="Hildebrand F."/>
            <person name="Pallen M.J."/>
        </authorList>
    </citation>
    <scope>NUCLEOTIDE SEQUENCE</scope>
    <source>
        <strain evidence="10">ChiSxjej5B17-1746</strain>
    </source>
</reference>
<dbReference type="InterPro" id="IPR011701">
    <property type="entry name" value="MFS"/>
</dbReference>
<dbReference type="Proteomes" id="UP000824264">
    <property type="component" value="Unassembled WGS sequence"/>
</dbReference>
<feature type="transmembrane region" description="Helical" evidence="8">
    <location>
        <begin position="207"/>
        <end position="230"/>
    </location>
</feature>
<comment type="similarity">
    <text evidence="2">Belongs to the major facilitator superfamily.</text>
</comment>
<feature type="transmembrane region" description="Helical" evidence="8">
    <location>
        <begin position="164"/>
        <end position="186"/>
    </location>
</feature>
<feature type="transmembrane region" description="Helical" evidence="8">
    <location>
        <begin position="250"/>
        <end position="268"/>
    </location>
</feature>
<feature type="domain" description="Major facilitator superfamily (MFS) profile" evidence="9">
    <location>
        <begin position="11"/>
        <end position="394"/>
    </location>
</feature>
<evidence type="ECO:0000313" key="11">
    <source>
        <dbReference type="Proteomes" id="UP000824264"/>
    </source>
</evidence>